<accession>A0A158DEV4</accession>
<feature type="domain" description="Methyl-accepting transducer" evidence="7">
    <location>
        <begin position="266"/>
        <end position="495"/>
    </location>
</feature>
<dbReference type="PROSITE" id="PS50111">
    <property type="entry name" value="CHEMOTAXIS_TRANSDUC_2"/>
    <property type="match status" value="1"/>
</dbReference>
<dbReference type="SMART" id="SM00304">
    <property type="entry name" value="HAMP"/>
    <property type="match status" value="1"/>
</dbReference>
<dbReference type="Proteomes" id="UP000054911">
    <property type="component" value="Unassembled WGS sequence"/>
</dbReference>
<gene>
    <name evidence="9" type="ORF">AWB80_06741</name>
</gene>
<evidence type="ECO:0000256" key="5">
    <source>
        <dbReference type="SAM" id="MobiDB-lite"/>
    </source>
</evidence>
<feature type="transmembrane region" description="Helical" evidence="6">
    <location>
        <begin position="12"/>
        <end position="32"/>
    </location>
</feature>
<evidence type="ECO:0000256" key="6">
    <source>
        <dbReference type="SAM" id="Phobius"/>
    </source>
</evidence>
<evidence type="ECO:0000256" key="2">
    <source>
        <dbReference type="ARBA" id="ARBA00022481"/>
    </source>
</evidence>
<dbReference type="InterPro" id="IPR004089">
    <property type="entry name" value="MCPsignal_dom"/>
</dbReference>
<dbReference type="PANTHER" id="PTHR43531:SF14">
    <property type="entry name" value="METHYL-ACCEPTING CHEMOTAXIS PROTEIN I-RELATED"/>
    <property type="match status" value="1"/>
</dbReference>
<feature type="transmembrane region" description="Helical" evidence="6">
    <location>
        <begin position="185"/>
        <end position="207"/>
    </location>
</feature>
<dbReference type="InterPro" id="IPR051310">
    <property type="entry name" value="MCP_chemotaxis"/>
</dbReference>
<reference evidence="9" key="1">
    <citation type="submission" date="2016-01" db="EMBL/GenBank/DDBJ databases">
        <authorList>
            <person name="Peeters C."/>
        </authorList>
    </citation>
    <scope>NUCLEOTIDE SEQUENCE [LARGE SCALE GENOMIC DNA]</scope>
    <source>
        <strain evidence="9">LMG 29323</strain>
    </source>
</reference>
<dbReference type="GO" id="GO:0007165">
    <property type="term" value="P:signal transduction"/>
    <property type="evidence" value="ECO:0007669"/>
    <property type="project" value="UniProtKB-KW"/>
</dbReference>
<dbReference type="RefSeq" id="WP_061179035.1">
    <property type="nucleotide sequence ID" value="NZ_FCOE02000037.1"/>
</dbReference>
<dbReference type="InterPro" id="IPR004090">
    <property type="entry name" value="Chemotax_Me-accpt_rcpt"/>
</dbReference>
<evidence type="ECO:0000259" key="7">
    <source>
        <dbReference type="PROSITE" id="PS50111"/>
    </source>
</evidence>
<evidence type="ECO:0000313" key="9">
    <source>
        <dbReference type="EMBL" id="SAK92950.1"/>
    </source>
</evidence>
<dbReference type="SMART" id="SM00283">
    <property type="entry name" value="MA"/>
    <property type="match status" value="1"/>
</dbReference>
<evidence type="ECO:0000313" key="10">
    <source>
        <dbReference type="Proteomes" id="UP000054911"/>
    </source>
</evidence>
<feature type="domain" description="HAMP" evidence="8">
    <location>
        <begin position="209"/>
        <end position="261"/>
    </location>
</feature>
<dbReference type="OrthoDB" id="9035246at2"/>
<dbReference type="EMBL" id="FCOE02000037">
    <property type="protein sequence ID" value="SAK92950.1"/>
    <property type="molecule type" value="Genomic_DNA"/>
</dbReference>
<dbReference type="STRING" id="1777141.AWB80_06741"/>
<dbReference type="CDD" id="cd11386">
    <property type="entry name" value="MCP_signal"/>
    <property type="match status" value="1"/>
</dbReference>
<keyword evidence="6" id="KW-1133">Transmembrane helix</keyword>
<dbReference type="GO" id="GO:0005886">
    <property type="term" value="C:plasma membrane"/>
    <property type="evidence" value="ECO:0007669"/>
    <property type="project" value="TreeGrafter"/>
</dbReference>
<proteinExistence type="inferred from homology"/>
<keyword evidence="2" id="KW-0488">Methylation</keyword>
<dbReference type="Gene3D" id="1.10.287.950">
    <property type="entry name" value="Methyl-accepting chemotaxis protein"/>
    <property type="match status" value="1"/>
</dbReference>
<keyword evidence="6" id="KW-0812">Transmembrane</keyword>
<dbReference type="Pfam" id="PF12729">
    <property type="entry name" value="4HB_MCP_1"/>
    <property type="match status" value="1"/>
</dbReference>
<dbReference type="AlphaFoldDB" id="A0A158DEV4"/>
<dbReference type="GO" id="GO:0004888">
    <property type="term" value="F:transmembrane signaling receptor activity"/>
    <property type="evidence" value="ECO:0007669"/>
    <property type="project" value="InterPro"/>
</dbReference>
<comment type="subcellular location">
    <subcellularLocation>
        <location evidence="1">Membrane</location>
    </subcellularLocation>
</comment>
<evidence type="ECO:0000256" key="1">
    <source>
        <dbReference type="ARBA" id="ARBA00004370"/>
    </source>
</evidence>
<evidence type="ECO:0000259" key="8">
    <source>
        <dbReference type="PROSITE" id="PS50885"/>
    </source>
</evidence>
<keyword evidence="6" id="KW-0472">Membrane</keyword>
<dbReference type="InterPro" id="IPR003660">
    <property type="entry name" value="HAMP_dom"/>
</dbReference>
<dbReference type="SUPFAM" id="SSF58104">
    <property type="entry name" value="Methyl-accepting chemotaxis protein (MCP) signaling domain"/>
    <property type="match status" value="1"/>
</dbReference>
<dbReference type="FunFam" id="1.10.287.950:FF:000001">
    <property type="entry name" value="Methyl-accepting chemotaxis sensory transducer"/>
    <property type="match status" value="1"/>
</dbReference>
<feature type="region of interest" description="Disordered" evidence="5">
    <location>
        <begin position="517"/>
        <end position="536"/>
    </location>
</feature>
<dbReference type="PROSITE" id="PS50885">
    <property type="entry name" value="HAMP"/>
    <property type="match status" value="1"/>
</dbReference>
<dbReference type="PRINTS" id="PR00260">
    <property type="entry name" value="CHEMTRNSDUCR"/>
</dbReference>
<organism evidence="9 10">
    <name type="scientific">Caballeronia pedi</name>
    <dbReference type="NCBI Taxonomy" id="1777141"/>
    <lineage>
        <taxon>Bacteria</taxon>
        <taxon>Pseudomonadati</taxon>
        <taxon>Pseudomonadota</taxon>
        <taxon>Betaproteobacteria</taxon>
        <taxon>Burkholderiales</taxon>
        <taxon>Burkholderiaceae</taxon>
        <taxon>Caballeronia</taxon>
    </lineage>
</organism>
<evidence type="ECO:0000256" key="3">
    <source>
        <dbReference type="ARBA" id="ARBA00029447"/>
    </source>
</evidence>
<dbReference type="Pfam" id="PF00672">
    <property type="entry name" value="HAMP"/>
    <property type="match status" value="1"/>
</dbReference>
<protein>
    <submittedName>
        <fullName evidence="9">Membrane protein</fullName>
    </submittedName>
</protein>
<comment type="similarity">
    <text evidence="3">Belongs to the methyl-accepting chemotaxis (MCP) protein family.</text>
</comment>
<evidence type="ECO:0000256" key="4">
    <source>
        <dbReference type="PROSITE-ProRule" id="PRU00284"/>
    </source>
</evidence>
<dbReference type="CDD" id="cd06225">
    <property type="entry name" value="HAMP"/>
    <property type="match status" value="1"/>
</dbReference>
<dbReference type="Pfam" id="PF00015">
    <property type="entry name" value="MCPsignal"/>
    <property type="match status" value="1"/>
</dbReference>
<name>A0A158DEV4_9BURK</name>
<dbReference type="GO" id="GO:0006935">
    <property type="term" value="P:chemotaxis"/>
    <property type="evidence" value="ECO:0007669"/>
    <property type="project" value="InterPro"/>
</dbReference>
<dbReference type="PANTHER" id="PTHR43531">
    <property type="entry name" value="PROTEIN ICFG"/>
    <property type="match status" value="1"/>
</dbReference>
<keyword evidence="10" id="KW-1185">Reference proteome</keyword>
<dbReference type="InterPro" id="IPR024478">
    <property type="entry name" value="HlyB_4HB_MCP"/>
</dbReference>
<keyword evidence="4" id="KW-0807">Transducer</keyword>
<sequence>MNHFLHTIRFRMMLAFGIAVALMLTLGLFGLYGMSKQSDNMQASYSGNTVPISQLAGVRANVLNTRRVLWMIQATQEAQQTSKVRDALSAIENAWSSYYPNGVSSDDERAIAENIETQLKQFRAAVQEEQALIEKGDFQASAAFQRNTLASLGDRLTDLISQDVQLNVDQAKNFAAESAAMNGQLMWVLGLIVSVGVVIAIGTSVYLSKAIATPLGQSVQVANAIAAGDLRRAIAFDSHNEFRPLLDAMKRMSDQLTTTVRGILSSSEAVSISAREIAGGNIDLSARTEEQASSLEETAASMTQIAQTVRQNADNARHANTLATSTRETANSSNSAVQTMVEIIGNIRDSSTRISEITTIIESIAFQTNILALNAAVEAARAGEQGRGFAVVASEVRALAQRSSAAAKEIKDLIESSATLVRNGVEQAEVVGAAMTQVIRGIQQVSEIVGEISEASEEQSQGIEQVHQAISQIDSVTQQNAALVEQSAAAAQSLEQSAVQMTNAVAVFELSNALDRPARRSTPHAATTSFGGVETV</sequence>
<comment type="caution">
    <text evidence="9">The sequence shown here is derived from an EMBL/GenBank/DDBJ whole genome shotgun (WGS) entry which is preliminary data.</text>
</comment>